<dbReference type="SUPFAM" id="SSF46458">
    <property type="entry name" value="Globin-like"/>
    <property type="match status" value="1"/>
</dbReference>
<dbReference type="InterPro" id="IPR012292">
    <property type="entry name" value="Globin/Proto"/>
</dbReference>
<accession>A0ABS9Z5C3</accession>
<sequence length="163" mass="18471">MNDLKRHMDLLARDRSVEERLLTFWPVVEPRLPTIVAQLQKFTRNMAAGNGDGQCDFERLKRVQSRHFARLLSWRIDDDYVDGVLAMHFGFQKAALDTPAITAVYNELARALTTYLVETYRWTPGTLASIQKAVTAALFFDLSMLLSLCPAERSIASAPRAIL</sequence>
<evidence type="ECO:0000313" key="3">
    <source>
        <dbReference type="Proteomes" id="UP001139104"/>
    </source>
</evidence>
<dbReference type="EMBL" id="JAIVFP010000001">
    <property type="protein sequence ID" value="MCI4682382.1"/>
    <property type="molecule type" value="Genomic_DNA"/>
</dbReference>
<reference evidence="2" key="1">
    <citation type="journal article" date="2022" name="ISME J.">
        <title>Identification of active gaseous-alkane degraders at natural gas seeps.</title>
        <authorList>
            <person name="Farhan Ul Haque M."/>
            <person name="Hernandez M."/>
            <person name="Crombie A.T."/>
            <person name="Murrell J.C."/>
        </authorList>
    </citation>
    <scope>NUCLEOTIDE SEQUENCE</scope>
    <source>
        <strain evidence="2">PC2</strain>
    </source>
</reference>
<dbReference type="RefSeq" id="WP_243066399.1">
    <property type="nucleotide sequence ID" value="NZ_JAIVFK010000046.1"/>
</dbReference>
<dbReference type="Proteomes" id="UP001139104">
    <property type="component" value="Unassembled WGS sequence"/>
</dbReference>
<evidence type="ECO:0000313" key="2">
    <source>
        <dbReference type="EMBL" id="MCI4682382.1"/>
    </source>
</evidence>
<dbReference type="InterPro" id="IPR009050">
    <property type="entry name" value="Globin-like_sf"/>
</dbReference>
<organism evidence="2 3">
    <name type="scientific">Candidatus Rhodoblastus alkanivorans</name>
    <dbReference type="NCBI Taxonomy" id="2954117"/>
    <lineage>
        <taxon>Bacteria</taxon>
        <taxon>Pseudomonadati</taxon>
        <taxon>Pseudomonadota</taxon>
        <taxon>Alphaproteobacteria</taxon>
        <taxon>Hyphomicrobiales</taxon>
        <taxon>Rhodoblastaceae</taxon>
        <taxon>Rhodoblastus</taxon>
    </lineage>
</organism>
<feature type="domain" description="Globin-sensor" evidence="1">
    <location>
        <begin position="4"/>
        <end position="147"/>
    </location>
</feature>
<name>A0ABS9Z5C3_9HYPH</name>
<dbReference type="Pfam" id="PF11563">
    <property type="entry name" value="Protoglobin"/>
    <property type="match status" value="1"/>
</dbReference>
<comment type="caution">
    <text evidence="2">The sequence shown here is derived from an EMBL/GenBank/DDBJ whole genome shotgun (WGS) entry which is preliminary data.</text>
</comment>
<dbReference type="CDD" id="cd01068">
    <property type="entry name" value="globin_sensor"/>
    <property type="match status" value="1"/>
</dbReference>
<dbReference type="InterPro" id="IPR044398">
    <property type="entry name" value="Globin-sensor_dom"/>
</dbReference>
<evidence type="ECO:0000259" key="1">
    <source>
        <dbReference type="Pfam" id="PF11563"/>
    </source>
</evidence>
<protein>
    <recommendedName>
        <fullName evidence="1">Globin-sensor domain-containing protein</fullName>
    </recommendedName>
</protein>
<dbReference type="Gene3D" id="1.10.490.10">
    <property type="entry name" value="Globins"/>
    <property type="match status" value="1"/>
</dbReference>
<gene>
    <name evidence="2" type="ORF">K2U94_06355</name>
</gene>
<proteinExistence type="predicted"/>
<dbReference type="InterPro" id="IPR039379">
    <property type="entry name" value="Protoglobin_sensor_dom"/>
</dbReference>
<keyword evidence="3" id="KW-1185">Reference proteome</keyword>